<keyword evidence="1" id="KW-0732">Signal</keyword>
<evidence type="ECO:0000313" key="4">
    <source>
        <dbReference type="Proteomes" id="UP000332933"/>
    </source>
</evidence>
<reference evidence="3 4" key="1">
    <citation type="submission" date="2019-03" db="EMBL/GenBank/DDBJ databases">
        <authorList>
            <person name="Gaulin E."/>
            <person name="Dumas B."/>
        </authorList>
    </citation>
    <scope>NUCLEOTIDE SEQUENCE [LARGE SCALE GENOMIC DNA]</scope>
    <source>
        <strain evidence="3">CBS 568.67</strain>
    </source>
</reference>
<reference evidence="2" key="2">
    <citation type="submission" date="2019-06" db="EMBL/GenBank/DDBJ databases">
        <title>Genomics analysis of Aphanomyces spp. identifies a new class of oomycete effector associated with host adaptation.</title>
        <authorList>
            <person name="Gaulin E."/>
        </authorList>
    </citation>
    <scope>NUCLEOTIDE SEQUENCE</scope>
    <source>
        <strain evidence="2">CBS 578.67</strain>
    </source>
</reference>
<dbReference type="OrthoDB" id="75502at2759"/>
<keyword evidence="4" id="KW-1185">Reference proteome</keyword>
<dbReference type="EMBL" id="VJMH01007217">
    <property type="protein sequence ID" value="KAF0685147.1"/>
    <property type="molecule type" value="Genomic_DNA"/>
</dbReference>
<feature type="chain" id="PRO_5036116596" evidence="1">
    <location>
        <begin position="18"/>
        <end position="503"/>
    </location>
</feature>
<dbReference type="AlphaFoldDB" id="A0A485LMX6"/>
<evidence type="ECO:0000256" key="1">
    <source>
        <dbReference type="SAM" id="SignalP"/>
    </source>
</evidence>
<name>A0A485LMX6_9STRA</name>
<evidence type="ECO:0000313" key="3">
    <source>
        <dbReference type="EMBL" id="VFT99568.1"/>
    </source>
</evidence>
<protein>
    <submittedName>
        <fullName evidence="3">Aste57867_22918 protein</fullName>
    </submittedName>
</protein>
<dbReference type="Proteomes" id="UP000332933">
    <property type="component" value="Unassembled WGS sequence"/>
</dbReference>
<accession>A0A485LMX6</accession>
<organism evidence="3 4">
    <name type="scientific">Aphanomyces stellatus</name>
    <dbReference type="NCBI Taxonomy" id="120398"/>
    <lineage>
        <taxon>Eukaryota</taxon>
        <taxon>Sar</taxon>
        <taxon>Stramenopiles</taxon>
        <taxon>Oomycota</taxon>
        <taxon>Saprolegniomycetes</taxon>
        <taxon>Saprolegniales</taxon>
        <taxon>Verrucalvaceae</taxon>
        <taxon>Aphanomyces</taxon>
    </lineage>
</organism>
<gene>
    <name evidence="3" type="primary">Aste57867_22918</name>
    <name evidence="2" type="ORF">As57867_022847</name>
    <name evidence="3" type="ORF">ASTE57867_22918</name>
</gene>
<dbReference type="EMBL" id="CAADRA010007243">
    <property type="protein sequence ID" value="VFT99568.1"/>
    <property type="molecule type" value="Genomic_DNA"/>
</dbReference>
<proteinExistence type="predicted"/>
<feature type="signal peptide" evidence="1">
    <location>
        <begin position="1"/>
        <end position="17"/>
    </location>
</feature>
<evidence type="ECO:0000313" key="2">
    <source>
        <dbReference type="EMBL" id="KAF0685147.1"/>
    </source>
</evidence>
<sequence length="503" mass="52874">MVWWLVALVLVFTCAQGVAPACDGGEFVVVVDTTEPLGMRLSEKLVVLSFAADASGRPRAVEASDLVHIGDTLAGVNGRATDGAALLKVVEWIRDAELPKKLTFRAHDRCVPTDEAEATAVTAIDDVSINFVTVATPTWKQKFFAVLSEFGAAPACDKFSLVLADPIHACEPLANSVAGRYVVVKSSRQCSPHQQALLVGEAGGLGVVLAQYEGKALEPIAAPPRAAIHTPVVLVSMESAVAIVEMVLGTSPTAAPPSIHLVLTARCEQLYLDPSVDAATVDEKRVLLADAHAGDMLVMASAATAAIPPTVEFIKARQSPALDVATHQVVVVSGNLCQGASVGNAAARKFVLAKITSTCDAPIQINRLVASGAAGLLLAVSSPESTVLPSVAIHSIGGLVLAIPAVFVSVATFDFMSVQAADGDVSIAFEPNNAYLHHHDALATVHHPANWPASEDGRHVLYHRMRKVLGESEPKLDVLERAYARATAHYRPSEDVLDEAHVV</sequence>